<keyword evidence="6" id="KW-0677">Repeat</keyword>
<evidence type="ECO:0000256" key="4">
    <source>
        <dbReference type="ARBA" id="ARBA00022692"/>
    </source>
</evidence>
<organism evidence="9">
    <name type="scientific">Capitella teleta</name>
    <name type="common">Polychaete worm</name>
    <dbReference type="NCBI Taxonomy" id="283909"/>
    <lineage>
        <taxon>Eukaryota</taxon>
        <taxon>Metazoa</taxon>
        <taxon>Spiralia</taxon>
        <taxon>Lophotrochozoa</taxon>
        <taxon>Annelida</taxon>
        <taxon>Polychaeta</taxon>
        <taxon>Sedentaria</taxon>
        <taxon>Scolecida</taxon>
        <taxon>Capitellidae</taxon>
        <taxon>Capitella</taxon>
    </lineage>
</organism>
<dbReference type="FunFam" id="3.80.10.10:FF:001438">
    <property type="entry name" value="Uncharacterized protein"/>
    <property type="match status" value="1"/>
</dbReference>
<dbReference type="Pfam" id="PF13855">
    <property type="entry name" value="LRR_8"/>
    <property type="match status" value="1"/>
</dbReference>
<sequence>MSIGCYGTSSKQPTWCPRNCTCDGEKISVSCKDSNFTEIPPDLPTSVRILELSQNKLKKISNRTFIKFQNLTSLSLNENEISVIEKDAFKGLDNLQRLWELILDKNSISSIQGGIFADVSSLQILRLSYNRLQYIDERTFSGLDHLSFLSLNNFGLKDADPDVFQGLQSLRTLNLMNNELRVINASSFPLHFLENITRLYLANNPFECSCELFWFKNWINE</sequence>
<dbReference type="InterPro" id="IPR026906">
    <property type="entry name" value="LRR_5"/>
</dbReference>
<dbReference type="SMART" id="SM00365">
    <property type="entry name" value="LRR_SD22"/>
    <property type="match status" value="3"/>
</dbReference>
<keyword evidence="5" id="KW-0732">Signal</keyword>
<dbReference type="Pfam" id="PF13306">
    <property type="entry name" value="LRR_5"/>
    <property type="match status" value="1"/>
</dbReference>
<dbReference type="EMBL" id="AMQN01008034">
    <property type="status" value="NOT_ANNOTATED_CDS"/>
    <property type="molecule type" value="Genomic_DNA"/>
</dbReference>
<evidence type="ECO:0000256" key="2">
    <source>
        <dbReference type="ARBA" id="ARBA00022475"/>
    </source>
</evidence>
<evidence type="ECO:0000256" key="8">
    <source>
        <dbReference type="ARBA" id="ARBA00023136"/>
    </source>
</evidence>
<keyword evidence="7" id="KW-1133">Transmembrane helix</keyword>
<dbReference type="GO" id="GO:0005886">
    <property type="term" value="C:plasma membrane"/>
    <property type="evidence" value="ECO:0007669"/>
    <property type="project" value="UniProtKB-SubCell"/>
</dbReference>
<comment type="subcellular location">
    <subcellularLocation>
        <location evidence="1">Cell membrane</location>
    </subcellularLocation>
</comment>
<accession>R7ULP7</accession>
<keyword evidence="4" id="KW-0812">Transmembrane</keyword>
<dbReference type="OMA" id="STHEQHR"/>
<dbReference type="STRING" id="283909.R7ULP7"/>
<dbReference type="InterPro" id="IPR050541">
    <property type="entry name" value="LRR_TM_domain-containing"/>
</dbReference>
<dbReference type="PANTHER" id="PTHR24369:SF210">
    <property type="entry name" value="CHAOPTIN-RELATED"/>
    <property type="match status" value="1"/>
</dbReference>
<keyword evidence="3" id="KW-0433">Leucine-rich repeat</keyword>
<dbReference type="AlphaFoldDB" id="R7ULP7"/>
<proteinExistence type="predicted"/>
<dbReference type="HOGENOM" id="CLU_000288_18_10_1"/>
<evidence type="ECO:0000313" key="11">
    <source>
        <dbReference type="Proteomes" id="UP000014760"/>
    </source>
</evidence>
<evidence type="ECO:0000256" key="1">
    <source>
        <dbReference type="ARBA" id="ARBA00004236"/>
    </source>
</evidence>
<evidence type="ECO:0000313" key="9">
    <source>
        <dbReference type="EMBL" id="ELU04862.1"/>
    </source>
</evidence>
<evidence type="ECO:0000313" key="10">
    <source>
        <dbReference type="EnsemblMetazoa" id="CapteP138319"/>
    </source>
</evidence>
<dbReference type="EMBL" id="KB302014">
    <property type="protein sequence ID" value="ELU04862.1"/>
    <property type="molecule type" value="Genomic_DNA"/>
</dbReference>
<dbReference type="PANTHER" id="PTHR24369">
    <property type="entry name" value="ANTIGEN BSP, PUTATIVE-RELATED"/>
    <property type="match status" value="1"/>
</dbReference>
<dbReference type="SUPFAM" id="SSF52058">
    <property type="entry name" value="L domain-like"/>
    <property type="match status" value="1"/>
</dbReference>
<keyword evidence="11" id="KW-1185">Reference proteome</keyword>
<reference evidence="11" key="1">
    <citation type="submission" date="2012-12" db="EMBL/GenBank/DDBJ databases">
        <authorList>
            <person name="Hellsten U."/>
            <person name="Grimwood J."/>
            <person name="Chapman J.A."/>
            <person name="Shapiro H."/>
            <person name="Aerts A."/>
            <person name="Otillar R.P."/>
            <person name="Terry A.Y."/>
            <person name="Boore J.L."/>
            <person name="Simakov O."/>
            <person name="Marletaz F."/>
            <person name="Cho S.-J."/>
            <person name="Edsinger-Gonzales E."/>
            <person name="Havlak P."/>
            <person name="Kuo D.-H."/>
            <person name="Larsson T."/>
            <person name="Lv J."/>
            <person name="Arendt D."/>
            <person name="Savage R."/>
            <person name="Osoegawa K."/>
            <person name="de Jong P."/>
            <person name="Lindberg D.R."/>
            <person name="Seaver E.C."/>
            <person name="Weisblat D.A."/>
            <person name="Putnam N.H."/>
            <person name="Grigoriev I.V."/>
            <person name="Rokhsar D.S."/>
        </authorList>
    </citation>
    <scope>NUCLEOTIDE SEQUENCE</scope>
    <source>
        <strain evidence="11">I ESC-2004</strain>
    </source>
</reference>
<dbReference type="OrthoDB" id="6287768at2759"/>
<dbReference type="SMART" id="SM00369">
    <property type="entry name" value="LRR_TYP"/>
    <property type="match status" value="6"/>
</dbReference>
<evidence type="ECO:0000256" key="7">
    <source>
        <dbReference type="ARBA" id="ARBA00022989"/>
    </source>
</evidence>
<gene>
    <name evidence="9" type="ORF">CAPTEDRAFT_138319</name>
</gene>
<name>R7ULP7_CAPTE</name>
<evidence type="ECO:0008006" key="12">
    <source>
        <dbReference type="Google" id="ProtNLM"/>
    </source>
</evidence>
<evidence type="ECO:0000256" key="3">
    <source>
        <dbReference type="ARBA" id="ARBA00022614"/>
    </source>
</evidence>
<dbReference type="InterPro" id="IPR003591">
    <property type="entry name" value="Leu-rich_rpt_typical-subtyp"/>
</dbReference>
<evidence type="ECO:0000256" key="6">
    <source>
        <dbReference type="ARBA" id="ARBA00022737"/>
    </source>
</evidence>
<evidence type="ECO:0000256" key="5">
    <source>
        <dbReference type="ARBA" id="ARBA00022729"/>
    </source>
</evidence>
<reference evidence="9 11" key="2">
    <citation type="journal article" date="2013" name="Nature">
        <title>Insights into bilaterian evolution from three spiralian genomes.</title>
        <authorList>
            <person name="Simakov O."/>
            <person name="Marletaz F."/>
            <person name="Cho S.J."/>
            <person name="Edsinger-Gonzales E."/>
            <person name="Havlak P."/>
            <person name="Hellsten U."/>
            <person name="Kuo D.H."/>
            <person name="Larsson T."/>
            <person name="Lv J."/>
            <person name="Arendt D."/>
            <person name="Savage R."/>
            <person name="Osoegawa K."/>
            <person name="de Jong P."/>
            <person name="Grimwood J."/>
            <person name="Chapman J.A."/>
            <person name="Shapiro H."/>
            <person name="Aerts A."/>
            <person name="Otillar R.P."/>
            <person name="Terry A.Y."/>
            <person name="Boore J.L."/>
            <person name="Grigoriev I.V."/>
            <person name="Lindberg D.R."/>
            <person name="Seaver E.C."/>
            <person name="Weisblat D.A."/>
            <person name="Putnam N.H."/>
            <person name="Rokhsar D.S."/>
        </authorList>
    </citation>
    <scope>NUCLEOTIDE SEQUENCE</scope>
    <source>
        <strain evidence="9 11">I ESC-2004</strain>
    </source>
</reference>
<dbReference type="PROSITE" id="PS51450">
    <property type="entry name" value="LRR"/>
    <property type="match status" value="1"/>
</dbReference>
<reference evidence="10" key="3">
    <citation type="submission" date="2015-06" db="UniProtKB">
        <authorList>
            <consortium name="EnsemblMetazoa"/>
        </authorList>
    </citation>
    <scope>IDENTIFICATION</scope>
</reference>
<dbReference type="InterPro" id="IPR001611">
    <property type="entry name" value="Leu-rich_rpt"/>
</dbReference>
<dbReference type="EnsemblMetazoa" id="CapteT138319">
    <property type="protein sequence ID" value="CapteP138319"/>
    <property type="gene ID" value="CapteG138319"/>
</dbReference>
<dbReference type="Proteomes" id="UP000014760">
    <property type="component" value="Unassembled WGS sequence"/>
</dbReference>
<protein>
    <recommendedName>
        <fullName evidence="12">LRRNT domain-containing protein</fullName>
    </recommendedName>
</protein>
<feature type="non-terminal residue" evidence="9">
    <location>
        <position position="221"/>
    </location>
</feature>
<dbReference type="Gene3D" id="3.80.10.10">
    <property type="entry name" value="Ribonuclease Inhibitor"/>
    <property type="match status" value="2"/>
</dbReference>
<keyword evidence="2" id="KW-1003">Cell membrane</keyword>
<keyword evidence="8" id="KW-0472">Membrane</keyword>
<dbReference type="InterPro" id="IPR032675">
    <property type="entry name" value="LRR_dom_sf"/>
</dbReference>